<dbReference type="RefSeq" id="WP_057846869.1">
    <property type="nucleotide sequence ID" value="NZ_LLYA01000192.1"/>
</dbReference>
<keyword evidence="7" id="KW-0270">Exopolysaccharide synthesis</keyword>
<keyword evidence="6 8" id="KW-0472">Membrane</keyword>
<accession>A0A0R3MF66</accession>
<comment type="caution">
    <text evidence="10">The sequence shown here is derived from an EMBL/GenBank/DDBJ whole genome shotgun (WGS) entry which is preliminary data.</text>
</comment>
<dbReference type="GO" id="GO:0009242">
    <property type="term" value="P:colanic acid biosynthetic process"/>
    <property type="evidence" value="ECO:0007669"/>
    <property type="project" value="TreeGrafter"/>
</dbReference>
<reference evidence="10 11" key="1">
    <citation type="submission" date="2014-03" db="EMBL/GenBank/DDBJ databases">
        <title>Bradyrhizobium valentinum sp. nov., isolated from effective nodules of Lupinus mariae-josephae, a lupine endemic of basic-lime soils in Eastern Spain.</title>
        <authorList>
            <person name="Duran D."/>
            <person name="Rey L."/>
            <person name="Navarro A."/>
            <person name="Busquets A."/>
            <person name="Imperial J."/>
            <person name="Ruiz-Argueso T."/>
        </authorList>
    </citation>
    <scope>NUCLEOTIDE SEQUENCE [LARGE SCALE GENOMIC DNA]</scope>
    <source>
        <strain evidence="10 11">Ro19</strain>
    </source>
</reference>
<feature type="transmembrane region" description="Helical" evidence="8">
    <location>
        <begin position="40"/>
        <end position="65"/>
    </location>
</feature>
<evidence type="ECO:0000256" key="4">
    <source>
        <dbReference type="ARBA" id="ARBA00022692"/>
    </source>
</evidence>
<feature type="transmembrane region" description="Helical" evidence="8">
    <location>
        <begin position="111"/>
        <end position="132"/>
    </location>
</feature>
<dbReference type="OrthoDB" id="9808602at2"/>
<evidence type="ECO:0000259" key="9">
    <source>
        <dbReference type="Pfam" id="PF02397"/>
    </source>
</evidence>
<dbReference type="PANTHER" id="PTHR30576:SF21">
    <property type="entry name" value="UDP-GLUCOSE:UNDECAPRENYL-PHOSPHATE GLUCOSE-1-PHOSPHATE TRANSFERASE"/>
    <property type="match status" value="1"/>
</dbReference>
<proteinExistence type="inferred from homology"/>
<evidence type="ECO:0000256" key="2">
    <source>
        <dbReference type="ARBA" id="ARBA00006464"/>
    </source>
</evidence>
<feature type="transmembrane region" description="Helical" evidence="8">
    <location>
        <begin position="71"/>
        <end position="90"/>
    </location>
</feature>
<dbReference type="Proteomes" id="UP000052023">
    <property type="component" value="Unassembled WGS sequence"/>
</dbReference>
<evidence type="ECO:0000313" key="11">
    <source>
        <dbReference type="Proteomes" id="UP000052023"/>
    </source>
</evidence>
<dbReference type="AlphaFoldDB" id="A0A0R3MF66"/>
<keyword evidence="11" id="KW-1185">Reference proteome</keyword>
<keyword evidence="5 8" id="KW-1133">Transmembrane helix</keyword>
<protein>
    <submittedName>
        <fullName evidence="10">Undecaprenyl-phosphate glucose phosphotransferase</fullName>
    </submittedName>
</protein>
<dbReference type="Pfam" id="PF13727">
    <property type="entry name" value="CoA_binding_3"/>
    <property type="match status" value="1"/>
</dbReference>
<gene>
    <name evidence="10" type="ORF">CQ13_09475</name>
</gene>
<keyword evidence="3 10" id="KW-0808">Transferase</keyword>
<organism evidence="10 11">
    <name type="scientific">Bradyrhizobium retamae</name>
    <dbReference type="NCBI Taxonomy" id="1300035"/>
    <lineage>
        <taxon>Bacteria</taxon>
        <taxon>Pseudomonadati</taxon>
        <taxon>Pseudomonadota</taxon>
        <taxon>Alphaproteobacteria</taxon>
        <taxon>Hyphomicrobiales</taxon>
        <taxon>Nitrobacteraceae</taxon>
        <taxon>Bradyrhizobium</taxon>
    </lineage>
</organism>
<comment type="similarity">
    <text evidence="2">Belongs to the bacterial sugar transferase family.</text>
</comment>
<keyword evidence="4 8" id="KW-0812">Transmembrane</keyword>
<dbReference type="Pfam" id="PF02397">
    <property type="entry name" value="Bac_transf"/>
    <property type="match status" value="1"/>
</dbReference>
<evidence type="ECO:0000256" key="8">
    <source>
        <dbReference type="SAM" id="Phobius"/>
    </source>
</evidence>
<sequence>MNFINRHIAAGLHEGIALEEYSYPLGAQRKWPIRYRSIELVAICADLATIVLASIISVFLCRIYSSWAATGLANAIGSAIVVSAMFVSLLKMRGMYRPSELLVLRNQIRAVCGALLYAFILLAAAAGLLNFGDDFSRSAGIAFALTSLALLFVGRALMKSLLMRGLSGRKFAGGNIILISDQPQSSDVGLVPALTMLGFCVTKHFSLPPPRSGPDHRKRLSARVIENARGSNVEEIIVEADPNRWAELRAFVAELRVLPTPVAFVPVGALSEMFRRPTRDLGSAVCVEVQRGPLTFFERAIKRFMDLIGAGLALLILSPLLAVVVIAIKLDSSGPVLFRQQRCGFNGRSFSIYKFRTMRVLEDGPSVVQARPVDSRVTRIGKWLRRTSIDELPQLLNVLDGSMSLVGPRPHAVSQDGQFDKVVRNYAFRRRVKPGLTGWAQIHGCRGPTPTTASIERRVEYDLWYIDNWSVRLDLVILLQTPIEVLRARNAY</sequence>
<dbReference type="PANTHER" id="PTHR30576">
    <property type="entry name" value="COLANIC BIOSYNTHESIS UDP-GLUCOSE LIPID CARRIER TRANSFERASE"/>
    <property type="match status" value="1"/>
</dbReference>
<name>A0A0R3MF66_9BRAD</name>
<dbReference type="InterPro" id="IPR003362">
    <property type="entry name" value="Bact_transf"/>
</dbReference>
<evidence type="ECO:0000256" key="3">
    <source>
        <dbReference type="ARBA" id="ARBA00022679"/>
    </source>
</evidence>
<dbReference type="GO" id="GO:0089702">
    <property type="term" value="F:undecaprenyl-phosphate glucose phosphotransferase activity"/>
    <property type="evidence" value="ECO:0007669"/>
    <property type="project" value="TreeGrafter"/>
</dbReference>
<dbReference type="GO" id="GO:0016020">
    <property type="term" value="C:membrane"/>
    <property type="evidence" value="ECO:0007669"/>
    <property type="project" value="UniProtKB-SubCell"/>
</dbReference>
<dbReference type="NCBIfam" id="TIGR03025">
    <property type="entry name" value="EPS_sugtrans"/>
    <property type="match status" value="1"/>
</dbReference>
<feature type="domain" description="Bacterial sugar transferase" evidence="9">
    <location>
        <begin position="302"/>
        <end position="486"/>
    </location>
</feature>
<evidence type="ECO:0000256" key="1">
    <source>
        <dbReference type="ARBA" id="ARBA00004141"/>
    </source>
</evidence>
<comment type="subcellular location">
    <subcellularLocation>
        <location evidence="1">Membrane</location>
        <topology evidence="1">Multi-pass membrane protein</topology>
    </subcellularLocation>
</comment>
<feature type="transmembrane region" description="Helical" evidence="8">
    <location>
        <begin position="138"/>
        <end position="158"/>
    </location>
</feature>
<dbReference type="EMBL" id="LLYA01000192">
    <property type="protein sequence ID" value="KRR18683.1"/>
    <property type="molecule type" value="Genomic_DNA"/>
</dbReference>
<evidence type="ECO:0000256" key="6">
    <source>
        <dbReference type="ARBA" id="ARBA00023136"/>
    </source>
</evidence>
<feature type="transmembrane region" description="Helical" evidence="8">
    <location>
        <begin position="307"/>
        <end position="328"/>
    </location>
</feature>
<evidence type="ECO:0000256" key="7">
    <source>
        <dbReference type="ARBA" id="ARBA00023169"/>
    </source>
</evidence>
<dbReference type="GO" id="GO:0000271">
    <property type="term" value="P:polysaccharide biosynthetic process"/>
    <property type="evidence" value="ECO:0007669"/>
    <property type="project" value="UniProtKB-KW"/>
</dbReference>
<evidence type="ECO:0000313" key="10">
    <source>
        <dbReference type="EMBL" id="KRR18683.1"/>
    </source>
</evidence>
<evidence type="ECO:0000256" key="5">
    <source>
        <dbReference type="ARBA" id="ARBA00022989"/>
    </source>
</evidence>
<dbReference type="InterPro" id="IPR017475">
    <property type="entry name" value="EPS_sugar_tfrase"/>
</dbReference>